<protein>
    <submittedName>
        <fullName evidence="9">Exopolysaccharide biosynthesis polyprenyl glycosylphosphotransferase</fullName>
    </submittedName>
</protein>
<dbReference type="AlphaFoldDB" id="A0A1H0H7T5"/>
<evidence type="ECO:0000256" key="1">
    <source>
        <dbReference type="ARBA" id="ARBA00004141"/>
    </source>
</evidence>
<sequence>MNQSFKGNFAPFIFIDMGLLFSGFWIIYNFFEASSIVDSPFHTASLPLALGIAYMIFTFSDSYRNWERKSVKDLMYSVVFSMTILGLFISLGIVFTSWFTFGISYLMFSISLQTLLLLLVRLIAWSLIRKRAIKRIWLIGNDDSKMHHFLEQNEGWYRIYGSSHSMDENILTKYGEETDALLIDSSFSAKEKVEMVQLATKYGKEILVIPELYELGIQGAETYQMEDTIVYSIQPFHIHPVQQLLKRGMDVIGSMGLILLTSPLLILLLWLIPLTSPGPALYKQQRLGMKGKPFWIYKFRSMVADAENKTGPVLATVRDPRITPIGSFIRATRIDELPQLFNVLKGEMSLIGPRPEREYFVKQFNKQFPDYHHRLEVKPGITGLAQVHAKYTTSAEDKLRFDLAYVKNYSFLSDWKILILTLKVVFHREQAQGVDMKDSMKSVGEKRAIH</sequence>
<accession>A0A1H0H7T5</accession>
<name>A0A1H0H7T5_HALAD</name>
<comment type="similarity">
    <text evidence="2">Belongs to the bacterial sugar transferase family.</text>
</comment>
<feature type="transmembrane region" description="Helical" evidence="7">
    <location>
        <begin position="43"/>
        <end position="62"/>
    </location>
</feature>
<feature type="transmembrane region" description="Helical" evidence="7">
    <location>
        <begin position="12"/>
        <end position="31"/>
    </location>
</feature>
<proteinExistence type="inferred from homology"/>
<dbReference type="InterPro" id="IPR003362">
    <property type="entry name" value="Bact_transf"/>
</dbReference>
<evidence type="ECO:0000259" key="8">
    <source>
        <dbReference type="Pfam" id="PF02397"/>
    </source>
</evidence>
<evidence type="ECO:0000313" key="10">
    <source>
        <dbReference type="Proteomes" id="UP000198860"/>
    </source>
</evidence>
<feature type="transmembrane region" description="Helical" evidence="7">
    <location>
        <begin position="251"/>
        <end position="272"/>
    </location>
</feature>
<keyword evidence="3 9" id="KW-0808">Transferase</keyword>
<feature type="transmembrane region" description="Helical" evidence="7">
    <location>
        <begin position="105"/>
        <end position="128"/>
    </location>
</feature>
<keyword evidence="5 7" id="KW-1133">Transmembrane helix</keyword>
<evidence type="ECO:0000256" key="3">
    <source>
        <dbReference type="ARBA" id="ARBA00022679"/>
    </source>
</evidence>
<dbReference type="InterPro" id="IPR017475">
    <property type="entry name" value="EPS_sugar_tfrase"/>
</dbReference>
<dbReference type="Pfam" id="PF02397">
    <property type="entry name" value="Bac_transf"/>
    <property type="match status" value="1"/>
</dbReference>
<dbReference type="RefSeq" id="WP_089651209.1">
    <property type="nucleotide sequence ID" value="NZ_FNIZ01000003.1"/>
</dbReference>
<evidence type="ECO:0000256" key="7">
    <source>
        <dbReference type="SAM" id="Phobius"/>
    </source>
</evidence>
<organism evidence="9 10">
    <name type="scientific">Halobacillus aidingensis</name>
    <dbReference type="NCBI Taxonomy" id="240303"/>
    <lineage>
        <taxon>Bacteria</taxon>
        <taxon>Bacillati</taxon>
        <taxon>Bacillota</taxon>
        <taxon>Bacilli</taxon>
        <taxon>Bacillales</taxon>
        <taxon>Bacillaceae</taxon>
        <taxon>Halobacillus</taxon>
    </lineage>
</organism>
<dbReference type="STRING" id="240303.SAMN05421677_10383"/>
<evidence type="ECO:0000256" key="4">
    <source>
        <dbReference type="ARBA" id="ARBA00022692"/>
    </source>
</evidence>
<dbReference type="Proteomes" id="UP000198860">
    <property type="component" value="Unassembled WGS sequence"/>
</dbReference>
<dbReference type="EMBL" id="FNIZ01000003">
    <property type="protein sequence ID" value="SDO15202.1"/>
    <property type="molecule type" value="Genomic_DNA"/>
</dbReference>
<dbReference type="GO" id="GO:0016780">
    <property type="term" value="F:phosphotransferase activity, for other substituted phosphate groups"/>
    <property type="evidence" value="ECO:0007669"/>
    <property type="project" value="TreeGrafter"/>
</dbReference>
<evidence type="ECO:0000256" key="2">
    <source>
        <dbReference type="ARBA" id="ARBA00006464"/>
    </source>
</evidence>
<keyword evidence="4 7" id="KW-0812">Transmembrane</keyword>
<comment type="subcellular location">
    <subcellularLocation>
        <location evidence="1">Membrane</location>
        <topology evidence="1">Multi-pass membrane protein</topology>
    </subcellularLocation>
</comment>
<dbReference type="GO" id="GO:0016020">
    <property type="term" value="C:membrane"/>
    <property type="evidence" value="ECO:0007669"/>
    <property type="project" value="UniProtKB-SubCell"/>
</dbReference>
<evidence type="ECO:0000256" key="6">
    <source>
        <dbReference type="ARBA" id="ARBA00023136"/>
    </source>
</evidence>
<dbReference type="OrthoDB" id="9808602at2"/>
<dbReference type="PANTHER" id="PTHR30576:SF0">
    <property type="entry name" value="UNDECAPRENYL-PHOSPHATE N-ACETYLGALACTOSAMINYL 1-PHOSPHATE TRANSFERASE-RELATED"/>
    <property type="match status" value="1"/>
</dbReference>
<dbReference type="PANTHER" id="PTHR30576">
    <property type="entry name" value="COLANIC BIOSYNTHESIS UDP-GLUCOSE LIPID CARRIER TRANSFERASE"/>
    <property type="match status" value="1"/>
</dbReference>
<evidence type="ECO:0000313" key="9">
    <source>
        <dbReference type="EMBL" id="SDO15202.1"/>
    </source>
</evidence>
<feature type="domain" description="Bacterial sugar transferase" evidence="8">
    <location>
        <begin position="246"/>
        <end position="426"/>
    </location>
</feature>
<gene>
    <name evidence="9" type="ORF">SAMN05421677_10383</name>
</gene>
<feature type="transmembrane region" description="Helical" evidence="7">
    <location>
        <begin position="74"/>
        <end position="99"/>
    </location>
</feature>
<evidence type="ECO:0000256" key="5">
    <source>
        <dbReference type="ARBA" id="ARBA00022989"/>
    </source>
</evidence>
<reference evidence="10" key="1">
    <citation type="submission" date="2016-10" db="EMBL/GenBank/DDBJ databases">
        <authorList>
            <person name="Varghese N."/>
            <person name="Submissions S."/>
        </authorList>
    </citation>
    <scope>NUCLEOTIDE SEQUENCE [LARGE SCALE GENOMIC DNA]</scope>
    <source>
        <strain evidence="10">CGMCC 1.3703</strain>
    </source>
</reference>
<keyword evidence="10" id="KW-1185">Reference proteome</keyword>
<dbReference type="NCBIfam" id="TIGR03025">
    <property type="entry name" value="EPS_sugtrans"/>
    <property type="match status" value="1"/>
</dbReference>
<keyword evidence="6 7" id="KW-0472">Membrane</keyword>